<organism evidence="2 3">
    <name type="scientific">Treponema denticola</name>
    <dbReference type="NCBI Taxonomy" id="158"/>
    <lineage>
        <taxon>Bacteria</taxon>
        <taxon>Pseudomonadati</taxon>
        <taxon>Spirochaetota</taxon>
        <taxon>Spirochaetia</taxon>
        <taxon>Spirochaetales</taxon>
        <taxon>Treponemataceae</taxon>
        <taxon>Treponema</taxon>
    </lineage>
</organism>
<evidence type="ECO:0000256" key="1">
    <source>
        <dbReference type="SAM" id="MobiDB-lite"/>
    </source>
</evidence>
<feature type="compositionally biased region" description="Polar residues" evidence="1">
    <location>
        <begin position="58"/>
        <end position="67"/>
    </location>
</feature>
<feature type="region of interest" description="Disordered" evidence="1">
    <location>
        <begin position="16"/>
        <end position="67"/>
    </location>
</feature>
<dbReference type="AlphaFoldDB" id="A0A9Q9BN71"/>
<dbReference type="Proteomes" id="UP001056981">
    <property type="component" value="Chromosome"/>
</dbReference>
<protein>
    <submittedName>
        <fullName evidence="2">Uncharacterized protein</fullName>
    </submittedName>
</protein>
<sequence length="67" mass="6834">MNNGFQPVTETEIVMIEGGSPTPPGVEPGPAPDDAGQYPIMGYPKRPGHPKKGGGGRDTNNGNAGNC</sequence>
<dbReference type="RefSeq" id="WP_253698960.1">
    <property type="nucleotide sequence ID" value="NZ_CP051522.1"/>
</dbReference>
<feature type="compositionally biased region" description="Pro residues" evidence="1">
    <location>
        <begin position="21"/>
        <end position="31"/>
    </location>
</feature>
<gene>
    <name evidence="2" type="ORF">E4N86_08980</name>
</gene>
<name>A0A9Q9BN71_TREDN</name>
<dbReference type="EMBL" id="CP051635">
    <property type="protein sequence ID" value="UTD00824.1"/>
    <property type="molecule type" value="Genomic_DNA"/>
</dbReference>
<accession>A0A9Q9BN71</accession>
<evidence type="ECO:0000313" key="2">
    <source>
        <dbReference type="EMBL" id="UTD00824.1"/>
    </source>
</evidence>
<reference evidence="2" key="1">
    <citation type="submission" date="2020-04" db="EMBL/GenBank/DDBJ databases">
        <title>Comparative genomics of oral phylogroup-2 Treponema strains.</title>
        <authorList>
            <person name="Zeng H."/>
            <person name="Chan Y.K."/>
            <person name="Watt R.M."/>
        </authorList>
    </citation>
    <scope>NUCLEOTIDE SEQUENCE</scope>
    <source>
        <strain evidence="2">OMZ 905</strain>
    </source>
</reference>
<evidence type="ECO:0000313" key="3">
    <source>
        <dbReference type="Proteomes" id="UP001056981"/>
    </source>
</evidence>
<proteinExistence type="predicted"/>